<name>A0AAW1UT38_9CUCU</name>
<reference evidence="3 4" key="1">
    <citation type="submission" date="2023-03" db="EMBL/GenBank/DDBJ databases">
        <title>Genome insight into feeding habits of ladybird beetles.</title>
        <authorList>
            <person name="Li H.-S."/>
            <person name="Huang Y.-H."/>
            <person name="Pang H."/>
        </authorList>
    </citation>
    <scope>NUCLEOTIDE SEQUENCE [LARGE SCALE GENOMIC DNA]</scope>
    <source>
        <strain evidence="3">SYSU_2023b</strain>
        <tissue evidence="3">Whole body</tissue>
    </source>
</reference>
<keyword evidence="2" id="KW-0732">Signal</keyword>
<feature type="chain" id="PRO_5043788763" evidence="2">
    <location>
        <begin position="21"/>
        <end position="167"/>
    </location>
</feature>
<evidence type="ECO:0000313" key="4">
    <source>
        <dbReference type="Proteomes" id="UP001431783"/>
    </source>
</evidence>
<keyword evidence="4" id="KW-1185">Reference proteome</keyword>
<evidence type="ECO:0000256" key="2">
    <source>
        <dbReference type="SAM" id="SignalP"/>
    </source>
</evidence>
<sequence>MRRRLLSAVWHSAAMYAAAAWRGALKMAKFKEMLDADPELLAVERGYLYNVGKGRLPGFLTAQGSFGTYTKTIKKATDDLYSRCHVSDLPEHVICDCRRWNRMRREVWREIGIIPDAVTIIGFMLREENDWNLINDYITEVTRTKENEDSELQGSAQGKRKIEKRAE</sequence>
<proteinExistence type="predicted"/>
<evidence type="ECO:0000256" key="1">
    <source>
        <dbReference type="SAM" id="MobiDB-lite"/>
    </source>
</evidence>
<dbReference type="Proteomes" id="UP001431783">
    <property type="component" value="Unassembled WGS sequence"/>
</dbReference>
<feature type="compositionally biased region" description="Basic residues" evidence="1">
    <location>
        <begin position="158"/>
        <end position="167"/>
    </location>
</feature>
<dbReference type="AlphaFoldDB" id="A0AAW1UT38"/>
<feature type="region of interest" description="Disordered" evidence="1">
    <location>
        <begin position="145"/>
        <end position="167"/>
    </location>
</feature>
<feature type="signal peptide" evidence="2">
    <location>
        <begin position="1"/>
        <end position="20"/>
    </location>
</feature>
<gene>
    <name evidence="3" type="ORF">WA026_015836</name>
</gene>
<protein>
    <submittedName>
        <fullName evidence="3">Uncharacterized protein</fullName>
    </submittedName>
</protein>
<comment type="caution">
    <text evidence="3">The sequence shown here is derived from an EMBL/GenBank/DDBJ whole genome shotgun (WGS) entry which is preliminary data.</text>
</comment>
<organism evidence="3 4">
    <name type="scientific">Henosepilachna vigintioctopunctata</name>
    <dbReference type="NCBI Taxonomy" id="420089"/>
    <lineage>
        <taxon>Eukaryota</taxon>
        <taxon>Metazoa</taxon>
        <taxon>Ecdysozoa</taxon>
        <taxon>Arthropoda</taxon>
        <taxon>Hexapoda</taxon>
        <taxon>Insecta</taxon>
        <taxon>Pterygota</taxon>
        <taxon>Neoptera</taxon>
        <taxon>Endopterygota</taxon>
        <taxon>Coleoptera</taxon>
        <taxon>Polyphaga</taxon>
        <taxon>Cucujiformia</taxon>
        <taxon>Coccinelloidea</taxon>
        <taxon>Coccinellidae</taxon>
        <taxon>Epilachninae</taxon>
        <taxon>Epilachnini</taxon>
        <taxon>Henosepilachna</taxon>
    </lineage>
</organism>
<evidence type="ECO:0000313" key="3">
    <source>
        <dbReference type="EMBL" id="KAK9886324.1"/>
    </source>
</evidence>
<accession>A0AAW1UT38</accession>
<dbReference type="EMBL" id="JARQZJ010000099">
    <property type="protein sequence ID" value="KAK9886324.1"/>
    <property type="molecule type" value="Genomic_DNA"/>
</dbReference>